<dbReference type="GeneID" id="40312610"/>
<evidence type="ECO:0008006" key="4">
    <source>
        <dbReference type="Google" id="ProtNLM"/>
    </source>
</evidence>
<dbReference type="GO" id="GO:0000077">
    <property type="term" value="P:DNA damage checkpoint signaling"/>
    <property type="evidence" value="ECO:0007669"/>
    <property type="project" value="InterPro"/>
</dbReference>
<feature type="compositionally biased region" description="Low complexity" evidence="1">
    <location>
        <begin position="422"/>
        <end position="437"/>
    </location>
</feature>
<organism evidence="2 3">
    <name type="scientific">Besnoitia besnoiti</name>
    <name type="common">Apicomplexan protozoan</name>
    <dbReference type="NCBI Taxonomy" id="94643"/>
    <lineage>
        <taxon>Eukaryota</taxon>
        <taxon>Sar</taxon>
        <taxon>Alveolata</taxon>
        <taxon>Apicomplexa</taxon>
        <taxon>Conoidasida</taxon>
        <taxon>Coccidia</taxon>
        <taxon>Eucoccidiorida</taxon>
        <taxon>Eimeriorina</taxon>
        <taxon>Sarcocystidae</taxon>
        <taxon>Besnoitia</taxon>
    </lineage>
</organism>
<dbReference type="STRING" id="94643.A0A2A9MCZ1"/>
<gene>
    <name evidence="2" type="ORF">BESB_076840</name>
</gene>
<feature type="region of interest" description="Disordered" evidence="1">
    <location>
        <begin position="357"/>
        <end position="390"/>
    </location>
</feature>
<dbReference type="GO" id="GO:0030896">
    <property type="term" value="C:checkpoint clamp complex"/>
    <property type="evidence" value="ECO:0007669"/>
    <property type="project" value="InterPro"/>
</dbReference>
<dbReference type="EMBL" id="NWUJ01000008">
    <property type="protein sequence ID" value="PFH33467.1"/>
    <property type="molecule type" value="Genomic_DNA"/>
</dbReference>
<sequence length="798" mass="86261">MELELSFAEALVLRRGLNALRSVCRDIRVYVHRNSLHLEGLNDSRTAWMQIAFARCFFSSFRLPRPRKIPRRHPDNREFPGDGEDGAEDGQSAAVRFEATVSGKQLWKAIAKAVSPSGNAGGRGSLKLERMRIKGILASREGGNGSAAALSLTFIFRGLPVTQTVLISAVNIPHTLPTFIRWKRRHVVSMPARSWAKLLDEYLLNAENLTVVHDVPSQALKVHSGWQPHAQSRGNAGETSETSAFQGVYGEIVLDKSHLDVLEFDERLPSFSHLTFSSRELRATAALCEHLGVPLVVTYRAPGRPVVCCFGAAAPLASTSEGSGSSSSAVSPSSVFVPHQVLREALRRVQREYDSARRLQGAEEATGLPADLEGDRGVPQLDPGEESAVSNVASVCGDDYLDYVELYRQLEEPLSGAEEEFFSPSPSAAPLSFASSPVRRRPPRREAEASAGAAGERPGAGLARTSPGRNEASEDEESTGGESRASAARLGRQRGGQAVLASAPGDDEPPEPLEASSCFEEANEAEGGARDAGAAASRQERDDDGESVRTWLGQDESERGVSSESATDLEDLTVETAAEKSEKSKEARTGEGRRGGTARRGTKPRDENKEAQARRRSEGVSKHQFGEGQGRVYDGEAEEARETVHTSQELKKATDAARDAARAKVQRWIEAGGLGGAAEMYQHLTTLFTNLHLERAARGADEASANRMGFEGETQHQTDAGADQSAARVPQRPRVVDSSSSEDGTDGEDGVPKEREVSDCDLWGDSDDSSANDSVPLSDVEMPLDWLVTEEDWRAEAW</sequence>
<name>A0A2A9MCZ1_BESBE</name>
<feature type="compositionally biased region" description="Basic and acidic residues" evidence="1">
    <location>
        <begin position="638"/>
        <end position="662"/>
    </location>
</feature>
<feature type="region of interest" description="Disordered" evidence="1">
    <location>
        <begin position="418"/>
        <end position="663"/>
    </location>
</feature>
<evidence type="ECO:0000313" key="2">
    <source>
        <dbReference type="EMBL" id="PFH33467.1"/>
    </source>
</evidence>
<feature type="compositionally biased region" description="Basic and acidic residues" evidence="1">
    <location>
        <begin position="577"/>
        <end position="594"/>
    </location>
</feature>
<dbReference type="Pfam" id="PF04139">
    <property type="entry name" value="Rad9"/>
    <property type="match status" value="1"/>
</dbReference>
<dbReference type="InterPro" id="IPR007268">
    <property type="entry name" value="Rad9/Ddc1"/>
</dbReference>
<dbReference type="VEuPathDB" id="ToxoDB:BESB_076840"/>
<dbReference type="Gene3D" id="3.70.10.10">
    <property type="match status" value="1"/>
</dbReference>
<dbReference type="KEGG" id="bbes:BESB_076840"/>
<feature type="compositionally biased region" description="Basic and acidic residues" evidence="1">
    <location>
        <begin position="603"/>
        <end position="625"/>
    </location>
</feature>
<dbReference type="InterPro" id="IPR046938">
    <property type="entry name" value="DNA_clamp_sf"/>
</dbReference>
<proteinExistence type="predicted"/>
<reference evidence="2 3" key="1">
    <citation type="submission" date="2017-09" db="EMBL/GenBank/DDBJ databases">
        <title>Genome sequencing of Besnoitia besnoiti strain Bb-Ger1.</title>
        <authorList>
            <person name="Schares G."/>
            <person name="Venepally P."/>
            <person name="Lorenzi H.A."/>
        </authorList>
    </citation>
    <scope>NUCLEOTIDE SEQUENCE [LARGE SCALE GENOMIC DNA]</scope>
    <source>
        <strain evidence="2 3">Bb-Ger1</strain>
    </source>
</reference>
<feature type="compositionally biased region" description="Low complexity" evidence="1">
    <location>
        <begin position="449"/>
        <end position="464"/>
    </location>
</feature>
<dbReference type="AlphaFoldDB" id="A0A2A9MCZ1"/>
<dbReference type="SUPFAM" id="SSF55979">
    <property type="entry name" value="DNA clamp"/>
    <property type="match status" value="1"/>
</dbReference>
<feature type="region of interest" description="Disordered" evidence="1">
    <location>
        <begin position="712"/>
        <end position="779"/>
    </location>
</feature>
<protein>
    <recommendedName>
        <fullName evidence="4">Rad9 protein</fullName>
    </recommendedName>
</protein>
<dbReference type="Proteomes" id="UP000224006">
    <property type="component" value="Chromosome VII"/>
</dbReference>
<comment type="caution">
    <text evidence="2">The sequence shown here is derived from an EMBL/GenBank/DDBJ whole genome shotgun (WGS) entry which is preliminary data.</text>
</comment>
<keyword evidence="3" id="KW-1185">Reference proteome</keyword>
<dbReference type="RefSeq" id="XP_029217476.1">
    <property type="nucleotide sequence ID" value="XM_029366045.1"/>
</dbReference>
<evidence type="ECO:0000256" key="1">
    <source>
        <dbReference type="SAM" id="MobiDB-lite"/>
    </source>
</evidence>
<feature type="region of interest" description="Disordered" evidence="1">
    <location>
        <begin position="68"/>
        <end position="90"/>
    </location>
</feature>
<evidence type="ECO:0000313" key="3">
    <source>
        <dbReference type="Proteomes" id="UP000224006"/>
    </source>
</evidence>
<dbReference type="OrthoDB" id="339991at2759"/>
<accession>A0A2A9MCZ1</accession>